<dbReference type="PANTHER" id="PTHR31286:SF99">
    <property type="entry name" value="DUF4283 DOMAIN-CONTAINING PROTEIN"/>
    <property type="match status" value="1"/>
</dbReference>
<accession>A0ABD0UCD3</accession>
<name>A0ABD0UCD3_DENTH</name>
<dbReference type="Proteomes" id="UP001552299">
    <property type="component" value="Unassembled WGS sequence"/>
</dbReference>
<keyword evidence="4" id="KW-1185">Reference proteome</keyword>
<evidence type="ECO:0000313" key="3">
    <source>
        <dbReference type="EMBL" id="KAL0910145.1"/>
    </source>
</evidence>
<feature type="region of interest" description="Disordered" evidence="1">
    <location>
        <begin position="1"/>
        <end position="44"/>
    </location>
</feature>
<evidence type="ECO:0000256" key="1">
    <source>
        <dbReference type="SAM" id="MobiDB-lite"/>
    </source>
</evidence>
<reference evidence="3 4" key="1">
    <citation type="journal article" date="2024" name="Plant Biotechnol. J.">
        <title>Dendrobium thyrsiflorum genome and its molecular insights into genes involved in important horticultural traits.</title>
        <authorList>
            <person name="Chen B."/>
            <person name="Wang J.Y."/>
            <person name="Zheng P.J."/>
            <person name="Li K.L."/>
            <person name="Liang Y.M."/>
            <person name="Chen X.F."/>
            <person name="Zhang C."/>
            <person name="Zhao X."/>
            <person name="He X."/>
            <person name="Zhang G.Q."/>
            <person name="Liu Z.J."/>
            <person name="Xu Q."/>
        </authorList>
    </citation>
    <scope>NUCLEOTIDE SEQUENCE [LARGE SCALE GENOMIC DNA]</scope>
    <source>
        <strain evidence="3">GZMU011</strain>
    </source>
</reference>
<dbReference type="InterPro" id="IPR025558">
    <property type="entry name" value="DUF4283"/>
</dbReference>
<dbReference type="AlphaFoldDB" id="A0ABD0UCD3"/>
<dbReference type="PANTHER" id="PTHR31286">
    <property type="entry name" value="GLYCINE-RICH CELL WALL STRUCTURAL PROTEIN 1.8-LIKE"/>
    <property type="match status" value="1"/>
</dbReference>
<proteinExistence type="predicted"/>
<dbReference type="InterPro" id="IPR040256">
    <property type="entry name" value="At4g02000-like"/>
</dbReference>
<evidence type="ECO:0000313" key="4">
    <source>
        <dbReference type="Proteomes" id="UP001552299"/>
    </source>
</evidence>
<organism evidence="3 4">
    <name type="scientific">Dendrobium thyrsiflorum</name>
    <name type="common">Pinecone-like raceme dendrobium</name>
    <name type="synonym">Orchid</name>
    <dbReference type="NCBI Taxonomy" id="117978"/>
    <lineage>
        <taxon>Eukaryota</taxon>
        <taxon>Viridiplantae</taxon>
        <taxon>Streptophyta</taxon>
        <taxon>Embryophyta</taxon>
        <taxon>Tracheophyta</taxon>
        <taxon>Spermatophyta</taxon>
        <taxon>Magnoliopsida</taxon>
        <taxon>Liliopsida</taxon>
        <taxon>Asparagales</taxon>
        <taxon>Orchidaceae</taxon>
        <taxon>Epidendroideae</taxon>
        <taxon>Malaxideae</taxon>
        <taxon>Dendrobiinae</taxon>
        <taxon>Dendrobium</taxon>
    </lineage>
</organism>
<sequence length="367" mass="40645">MALPRPPSEEPRQVSIEGILGDPVEDDRQETRSPSFVGNSKLDLKIDGSHNSNSNLWIRNPLMKPQGSLVIKEPSPAGQKVFKNVEGKGKSVMVDSLGDVTPRGEKDLSTFDPEASSSGLKIFVNRFGNSNAIPGHSMINANSCNLVNKDIQTLDVGKGTLGASHLSDVLPKLDNGSGNVKTWSTKPYIKLNFKEGEVVLSDDGKAVRLNEVLEMTNSKKLSNSLVIKVFGKDLPSHVVAWEIRRQWRNFGHFHFTSLGKGWFLCSFNSEVMMEVALSGGPWFVNGHIVGMERWSTDFSSSSLRGLTSPIWIRLPHLPLQCWDEENVARVASRIGEPLLLDGNMFHCGRREFARVCVRVKFDEPLPL</sequence>
<gene>
    <name evidence="3" type="ORF">M5K25_021088</name>
</gene>
<feature type="domain" description="DUF4283" evidence="2">
    <location>
        <begin position="219"/>
        <end position="300"/>
    </location>
</feature>
<comment type="caution">
    <text evidence="3">The sequence shown here is derived from an EMBL/GenBank/DDBJ whole genome shotgun (WGS) entry which is preliminary data.</text>
</comment>
<dbReference type="Pfam" id="PF14111">
    <property type="entry name" value="DUF4283"/>
    <property type="match status" value="1"/>
</dbReference>
<evidence type="ECO:0000259" key="2">
    <source>
        <dbReference type="Pfam" id="PF14111"/>
    </source>
</evidence>
<dbReference type="EMBL" id="JANQDX010000016">
    <property type="protein sequence ID" value="KAL0910145.1"/>
    <property type="molecule type" value="Genomic_DNA"/>
</dbReference>
<protein>
    <recommendedName>
        <fullName evidence="2">DUF4283 domain-containing protein</fullName>
    </recommendedName>
</protein>